<dbReference type="OrthoDB" id="5357513at2759"/>
<reference evidence="3 4" key="1">
    <citation type="journal article" date="2020" name="Genome Biol. Evol.">
        <title>A new high-quality draft genome assembly of the Chinese cordyceps Ophiocordyceps sinensis.</title>
        <authorList>
            <person name="Shu R."/>
            <person name="Zhang J."/>
            <person name="Meng Q."/>
            <person name="Zhang H."/>
            <person name="Zhou G."/>
            <person name="Li M."/>
            <person name="Wu P."/>
            <person name="Zhao Y."/>
            <person name="Chen C."/>
            <person name="Qin Q."/>
        </authorList>
    </citation>
    <scope>NUCLEOTIDE SEQUENCE [LARGE SCALE GENOMIC DNA]</scope>
    <source>
        <strain evidence="3 4">IOZ07</strain>
    </source>
</reference>
<accession>A0A8H4PUQ6</accession>
<dbReference type="Proteomes" id="UP000557566">
    <property type="component" value="Unassembled WGS sequence"/>
</dbReference>
<proteinExistence type="predicted"/>
<evidence type="ECO:0000313" key="3">
    <source>
        <dbReference type="EMBL" id="KAF4510824.1"/>
    </source>
</evidence>
<sequence length="305" mass="33014">MVAQASRLARDMPLLGGPSSRIPRLLYGTAWKGDQTADLVYTALRVGFRGLDTAAQPKHYDERAVAEGVGRAVAEGLVRREHLFIQTKFTAPAGQNHLTPYDAGAPLAEKVRQSVQSSLDNFTLQGQEPYLDSIVVHSPMDTMQETMTVWEALESYVPHRVRNLGISNADLDTVQALVRGATAIKPAVVQNRFHERTGFEAALRAFCRDNGLVFQSFWTISANAPLVQSEPVARVARLAGVERAAAYYALVLGLGSVTVLDGTTSEAHMKEDLEGIDKVGLWADGGGAAHWEDALKGFKAMVGDA</sequence>
<dbReference type="GO" id="GO:0016491">
    <property type="term" value="F:oxidoreductase activity"/>
    <property type="evidence" value="ECO:0007669"/>
    <property type="project" value="UniProtKB-KW"/>
</dbReference>
<dbReference type="PANTHER" id="PTHR43827:SF8">
    <property type="entry name" value="ALDO_KETO REDUCTASE FAMILY PROTEIN"/>
    <property type="match status" value="1"/>
</dbReference>
<dbReference type="InterPro" id="IPR020471">
    <property type="entry name" value="AKR"/>
</dbReference>
<evidence type="ECO:0000313" key="4">
    <source>
        <dbReference type="Proteomes" id="UP000557566"/>
    </source>
</evidence>
<name>A0A8H4PUQ6_9HYPO</name>
<dbReference type="SUPFAM" id="SSF51430">
    <property type="entry name" value="NAD(P)-linked oxidoreductase"/>
    <property type="match status" value="1"/>
</dbReference>
<organism evidence="3 4">
    <name type="scientific">Ophiocordyceps sinensis</name>
    <dbReference type="NCBI Taxonomy" id="72228"/>
    <lineage>
        <taxon>Eukaryota</taxon>
        <taxon>Fungi</taxon>
        <taxon>Dikarya</taxon>
        <taxon>Ascomycota</taxon>
        <taxon>Pezizomycotina</taxon>
        <taxon>Sordariomycetes</taxon>
        <taxon>Hypocreomycetidae</taxon>
        <taxon>Hypocreales</taxon>
        <taxon>Ophiocordycipitaceae</taxon>
        <taxon>Ophiocordyceps</taxon>
    </lineage>
</organism>
<evidence type="ECO:0000259" key="2">
    <source>
        <dbReference type="Pfam" id="PF00248"/>
    </source>
</evidence>
<keyword evidence="1" id="KW-0560">Oxidoreductase</keyword>
<evidence type="ECO:0000256" key="1">
    <source>
        <dbReference type="ARBA" id="ARBA00023002"/>
    </source>
</evidence>
<dbReference type="Gene3D" id="3.20.20.100">
    <property type="entry name" value="NADP-dependent oxidoreductase domain"/>
    <property type="match status" value="1"/>
</dbReference>
<feature type="domain" description="NADP-dependent oxidoreductase" evidence="2">
    <location>
        <begin position="34"/>
        <end position="214"/>
    </location>
</feature>
<dbReference type="Pfam" id="PF00248">
    <property type="entry name" value="Aldo_ket_red"/>
    <property type="match status" value="1"/>
</dbReference>
<dbReference type="InterPro" id="IPR023210">
    <property type="entry name" value="NADP_OxRdtase_dom"/>
</dbReference>
<dbReference type="AlphaFoldDB" id="A0A8H4PUQ6"/>
<dbReference type="EMBL" id="JAAVMX010000003">
    <property type="protein sequence ID" value="KAF4510824.1"/>
    <property type="molecule type" value="Genomic_DNA"/>
</dbReference>
<keyword evidence="4" id="KW-1185">Reference proteome</keyword>
<dbReference type="PANTHER" id="PTHR43827">
    <property type="entry name" value="2,5-DIKETO-D-GLUCONIC ACID REDUCTASE"/>
    <property type="match status" value="1"/>
</dbReference>
<dbReference type="InterPro" id="IPR036812">
    <property type="entry name" value="NAD(P)_OxRdtase_dom_sf"/>
</dbReference>
<gene>
    <name evidence="3" type="ORF">G6O67_002687</name>
</gene>
<comment type="caution">
    <text evidence="3">The sequence shown here is derived from an EMBL/GenBank/DDBJ whole genome shotgun (WGS) entry which is preliminary data.</text>
</comment>
<protein>
    <recommendedName>
        <fullName evidence="2">NADP-dependent oxidoreductase domain-containing protein</fullName>
    </recommendedName>
</protein>